<keyword evidence="9" id="KW-1133">Transmembrane helix</keyword>
<keyword evidence="5 7" id="KW-0408">Iron</keyword>
<evidence type="ECO:0000256" key="4">
    <source>
        <dbReference type="ARBA" id="ARBA00023002"/>
    </source>
</evidence>
<dbReference type="GO" id="GO:0005506">
    <property type="term" value="F:iron ion binding"/>
    <property type="evidence" value="ECO:0007669"/>
    <property type="project" value="InterPro"/>
</dbReference>
<dbReference type="InterPro" id="IPR017972">
    <property type="entry name" value="Cyt_P450_CS"/>
</dbReference>
<dbReference type="GO" id="GO:0042446">
    <property type="term" value="P:hormone biosynthetic process"/>
    <property type="evidence" value="ECO:0007669"/>
    <property type="project" value="TreeGrafter"/>
</dbReference>
<dbReference type="KEGG" id="pmrn:116939745"/>
<evidence type="ECO:0000256" key="9">
    <source>
        <dbReference type="SAM" id="Phobius"/>
    </source>
</evidence>
<dbReference type="PROSITE" id="PS00086">
    <property type="entry name" value="CYTOCHROME_P450"/>
    <property type="match status" value="1"/>
</dbReference>
<dbReference type="AlphaFoldDB" id="A0AAJ7SRZ8"/>
<keyword evidence="9" id="KW-0812">Transmembrane</keyword>
<dbReference type="SUPFAM" id="SSF48264">
    <property type="entry name" value="Cytochrome P450"/>
    <property type="match status" value="1"/>
</dbReference>
<dbReference type="InterPro" id="IPR036396">
    <property type="entry name" value="Cyt_P450_sf"/>
</dbReference>
<protein>
    <submittedName>
        <fullName evidence="11">Cytochrome P450 1B1</fullName>
    </submittedName>
</protein>
<name>A0AAJ7SRZ8_PETMA</name>
<sequence>MDLSGEEVTGDLWDAPCKSFAQPFLLVFVALLVALEARRWLLLRRARSSRGPPGPFPWPILGNALQLGSAPHLAMCRMARRYGDVFMMKLGGRPVLVLNGATAIRQALVKQGADFAGRPAFPSFSVVSDGNSMAFGGYSSLWKMHRCVAQSTLRHFSSSGNAEARADLERYVVSEAGALVGIMLERSDGGRYFNPSRLFILAIANVMSALCFGRRYDYDNSEFREIVSRNDKFGRTVGAGSLVDVMPWLLYFPNPVRTAYRDFVALNMEFNAFTRRKVEQHRADFKAGGVPRDITDSLIAAVEVERPRSRSGEALSGRHVSGAVNDIFGASQDTLSTALMWLLMFLVRFPRAQRRVQEEVDRVAGRHRLPCLEDRASLPYTEAFVFETLRYSSFVPVTIPHSTTTDTVIAGYRVPKDTVVFVNQWSSNHDPERWRDPETFEPTRFLDESGTRVDKDLASNVLIFSVGKRRCIGDDISKMQLLLFAAILAHQCSFEADPAQTLTMDSSYGLTLKPMPFDVRARVRDHVLAECFADARRQS</sequence>
<evidence type="ECO:0000313" key="11">
    <source>
        <dbReference type="RefSeq" id="XP_032804399.1"/>
    </source>
</evidence>
<dbReference type="GO" id="GO:0004508">
    <property type="term" value="F:steroid 17-alpha-monooxygenase activity"/>
    <property type="evidence" value="ECO:0007669"/>
    <property type="project" value="TreeGrafter"/>
</dbReference>
<dbReference type="PRINTS" id="PR00385">
    <property type="entry name" value="P450"/>
</dbReference>
<keyword evidence="4 8" id="KW-0560">Oxidoreductase</keyword>
<organism evidence="10 11">
    <name type="scientific">Petromyzon marinus</name>
    <name type="common">Sea lamprey</name>
    <dbReference type="NCBI Taxonomy" id="7757"/>
    <lineage>
        <taxon>Eukaryota</taxon>
        <taxon>Metazoa</taxon>
        <taxon>Chordata</taxon>
        <taxon>Craniata</taxon>
        <taxon>Vertebrata</taxon>
        <taxon>Cyclostomata</taxon>
        <taxon>Hyperoartia</taxon>
        <taxon>Petromyzontiformes</taxon>
        <taxon>Petromyzontidae</taxon>
        <taxon>Petromyzon</taxon>
    </lineage>
</organism>
<gene>
    <name evidence="11" type="primary">LOC116939745</name>
</gene>
<feature type="transmembrane region" description="Helical" evidence="9">
    <location>
        <begin position="20"/>
        <end position="41"/>
    </location>
</feature>
<dbReference type="InterPro" id="IPR001128">
    <property type="entry name" value="Cyt_P450"/>
</dbReference>
<comment type="cofactor">
    <cofactor evidence="7">
        <name>heme</name>
        <dbReference type="ChEBI" id="CHEBI:30413"/>
    </cofactor>
</comment>
<dbReference type="InterPro" id="IPR002401">
    <property type="entry name" value="Cyt_P450_E_grp-I"/>
</dbReference>
<evidence type="ECO:0000256" key="8">
    <source>
        <dbReference type="RuleBase" id="RU000461"/>
    </source>
</evidence>
<evidence type="ECO:0000256" key="2">
    <source>
        <dbReference type="ARBA" id="ARBA00022617"/>
    </source>
</evidence>
<evidence type="ECO:0000256" key="6">
    <source>
        <dbReference type="ARBA" id="ARBA00023033"/>
    </source>
</evidence>
<keyword evidence="9" id="KW-0472">Membrane</keyword>
<dbReference type="Proteomes" id="UP001318040">
    <property type="component" value="Chromosome 6"/>
</dbReference>
<keyword evidence="2 7" id="KW-0349">Heme</keyword>
<keyword evidence="6 8" id="KW-0503">Monooxygenase</keyword>
<dbReference type="GO" id="GO:0042448">
    <property type="term" value="P:progesterone metabolic process"/>
    <property type="evidence" value="ECO:0007669"/>
    <property type="project" value="TreeGrafter"/>
</dbReference>
<comment type="similarity">
    <text evidence="1 8">Belongs to the cytochrome P450 family.</text>
</comment>
<dbReference type="CTD" id="1545"/>
<keyword evidence="10" id="KW-1185">Reference proteome</keyword>
<dbReference type="FunFam" id="1.10.630.10:FF:000094">
    <property type="entry name" value="cytochrome P450 2J6-like"/>
    <property type="match status" value="1"/>
</dbReference>
<evidence type="ECO:0000256" key="7">
    <source>
        <dbReference type="PIRSR" id="PIRSR602401-1"/>
    </source>
</evidence>
<reference evidence="11" key="1">
    <citation type="submission" date="2025-08" db="UniProtKB">
        <authorList>
            <consortium name="RefSeq"/>
        </authorList>
    </citation>
    <scope>IDENTIFICATION</scope>
    <source>
        <tissue evidence="11">Sperm</tissue>
    </source>
</reference>
<proteinExistence type="inferred from homology"/>
<dbReference type="PANTHER" id="PTHR24289:SF15">
    <property type="entry name" value="CYTOCHROME P450 FAMILY 1 SUBFAMILY B MEMBER 1"/>
    <property type="match status" value="1"/>
</dbReference>
<dbReference type="GO" id="GO:0020037">
    <property type="term" value="F:heme binding"/>
    <property type="evidence" value="ECO:0007669"/>
    <property type="project" value="InterPro"/>
</dbReference>
<evidence type="ECO:0000256" key="1">
    <source>
        <dbReference type="ARBA" id="ARBA00010617"/>
    </source>
</evidence>
<evidence type="ECO:0000313" key="10">
    <source>
        <dbReference type="Proteomes" id="UP001318040"/>
    </source>
</evidence>
<dbReference type="RefSeq" id="XP_032804399.1">
    <property type="nucleotide sequence ID" value="XM_032948508.1"/>
</dbReference>
<accession>A0AAJ7SRZ8</accession>
<keyword evidence="3 7" id="KW-0479">Metal-binding</keyword>
<evidence type="ECO:0000256" key="5">
    <source>
        <dbReference type="ARBA" id="ARBA00023004"/>
    </source>
</evidence>
<evidence type="ECO:0000256" key="3">
    <source>
        <dbReference type="ARBA" id="ARBA00022723"/>
    </source>
</evidence>
<dbReference type="PRINTS" id="PR00463">
    <property type="entry name" value="EP450I"/>
</dbReference>
<feature type="binding site" description="axial binding residue" evidence="7">
    <location>
        <position position="471"/>
    </location>
    <ligand>
        <name>heme</name>
        <dbReference type="ChEBI" id="CHEBI:30413"/>
    </ligand>
    <ligandPart>
        <name>Fe</name>
        <dbReference type="ChEBI" id="CHEBI:18248"/>
    </ligandPart>
</feature>
<dbReference type="PANTHER" id="PTHR24289">
    <property type="entry name" value="STEROID 17-ALPHA-HYDROXYLASE/17,20 LYASE"/>
    <property type="match status" value="1"/>
</dbReference>
<dbReference type="Pfam" id="PF00067">
    <property type="entry name" value="p450"/>
    <property type="match status" value="1"/>
</dbReference>
<dbReference type="Gene3D" id="1.10.630.10">
    <property type="entry name" value="Cytochrome P450"/>
    <property type="match status" value="1"/>
</dbReference>